<name>A0ABD0MJ01_CIRMR</name>
<protein>
    <submittedName>
        <fullName evidence="1">Uncharacterized protein</fullName>
    </submittedName>
</protein>
<dbReference type="AlphaFoldDB" id="A0ABD0MJ01"/>
<feature type="non-terminal residue" evidence="1">
    <location>
        <position position="117"/>
    </location>
</feature>
<accession>A0ABD0MJ01</accession>
<proteinExistence type="predicted"/>
<evidence type="ECO:0000313" key="2">
    <source>
        <dbReference type="Proteomes" id="UP001529510"/>
    </source>
</evidence>
<comment type="caution">
    <text evidence="1">The sequence shown here is derived from an EMBL/GenBank/DDBJ whole genome shotgun (WGS) entry which is preliminary data.</text>
</comment>
<keyword evidence="2" id="KW-1185">Reference proteome</keyword>
<reference evidence="1 2" key="1">
    <citation type="submission" date="2024-05" db="EMBL/GenBank/DDBJ databases">
        <title>Genome sequencing and assembly of Indian major carp, Cirrhinus mrigala (Hamilton, 1822).</title>
        <authorList>
            <person name="Mohindra V."/>
            <person name="Chowdhury L.M."/>
            <person name="Lal K."/>
            <person name="Jena J.K."/>
        </authorList>
    </citation>
    <scope>NUCLEOTIDE SEQUENCE [LARGE SCALE GENOMIC DNA]</scope>
    <source>
        <strain evidence="1">CM1030</strain>
        <tissue evidence="1">Blood</tissue>
    </source>
</reference>
<organism evidence="1 2">
    <name type="scientific">Cirrhinus mrigala</name>
    <name type="common">Mrigala</name>
    <dbReference type="NCBI Taxonomy" id="683832"/>
    <lineage>
        <taxon>Eukaryota</taxon>
        <taxon>Metazoa</taxon>
        <taxon>Chordata</taxon>
        <taxon>Craniata</taxon>
        <taxon>Vertebrata</taxon>
        <taxon>Euteleostomi</taxon>
        <taxon>Actinopterygii</taxon>
        <taxon>Neopterygii</taxon>
        <taxon>Teleostei</taxon>
        <taxon>Ostariophysi</taxon>
        <taxon>Cypriniformes</taxon>
        <taxon>Cyprinidae</taxon>
        <taxon>Labeoninae</taxon>
        <taxon>Labeonini</taxon>
        <taxon>Cirrhinus</taxon>
    </lineage>
</organism>
<evidence type="ECO:0000313" key="1">
    <source>
        <dbReference type="EMBL" id="KAL0148796.1"/>
    </source>
</evidence>
<sequence length="117" mass="13219">LSEGELKQPSLKKANESMELLVGMVERMGHSIGESIASSLESKWCGSSNADSSVLNRVLKSKIKEPIIFRGDRAEPYTIHEWEAIVLSYLRKIGTTIEEQADEVMSRLMRRAREVVR</sequence>
<dbReference type="EMBL" id="JAMKFB020000652">
    <property type="protein sequence ID" value="KAL0148796.1"/>
    <property type="molecule type" value="Genomic_DNA"/>
</dbReference>
<gene>
    <name evidence="1" type="ORF">M9458_055899</name>
</gene>
<feature type="non-terminal residue" evidence="1">
    <location>
        <position position="1"/>
    </location>
</feature>
<dbReference type="Proteomes" id="UP001529510">
    <property type="component" value="Unassembled WGS sequence"/>
</dbReference>